<evidence type="ECO:0000256" key="9">
    <source>
        <dbReference type="SAM" id="MobiDB-lite"/>
    </source>
</evidence>
<name>A0ABD3Q6T1_9STRA</name>
<dbReference type="Proteomes" id="UP001530400">
    <property type="component" value="Unassembled WGS sequence"/>
</dbReference>
<evidence type="ECO:0000256" key="5">
    <source>
        <dbReference type="ARBA" id="ARBA00022919"/>
    </source>
</evidence>
<feature type="transmembrane region" description="Helical" evidence="10">
    <location>
        <begin position="61"/>
        <end position="82"/>
    </location>
</feature>
<evidence type="ECO:0000256" key="2">
    <source>
        <dbReference type="ARBA" id="ARBA00005441"/>
    </source>
</evidence>
<evidence type="ECO:0000256" key="3">
    <source>
        <dbReference type="ARBA" id="ARBA00022679"/>
    </source>
</evidence>
<organism evidence="12 13">
    <name type="scientific">Cyclotella atomus</name>
    <dbReference type="NCBI Taxonomy" id="382360"/>
    <lineage>
        <taxon>Eukaryota</taxon>
        <taxon>Sar</taxon>
        <taxon>Stramenopiles</taxon>
        <taxon>Ochrophyta</taxon>
        <taxon>Bacillariophyta</taxon>
        <taxon>Coscinodiscophyceae</taxon>
        <taxon>Thalassiosirophycidae</taxon>
        <taxon>Stephanodiscales</taxon>
        <taxon>Stephanodiscaceae</taxon>
        <taxon>Cyclotella</taxon>
    </lineage>
</organism>
<evidence type="ECO:0000256" key="4">
    <source>
        <dbReference type="ARBA" id="ARBA00022692"/>
    </source>
</evidence>
<evidence type="ECO:0000256" key="8">
    <source>
        <dbReference type="ARBA" id="ARBA00023136"/>
    </source>
</evidence>
<keyword evidence="3" id="KW-0808">Transferase</keyword>
<proteinExistence type="inferred from homology"/>
<keyword evidence="5" id="KW-0746">Sphingolipid metabolism</keyword>
<feature type="transmembrane region" description="Helical" evidence="10">
    <location>
        <begin position="94"/>
        <end position="116"/>
    </location>
</feature>
<dbReference type="PANTHER" id="PTHR21290:SF25">
    <property type="entry name" value="SPHINGOMYELIN SYNTHASE-RELATED PROTEIN 1"/>
    <property type="match status" value="1"/>
</dbReference>
<feature type="compositionally biased region" description="Polar residues" evidence="9">
    <location>
        <begin position="27"/>
        <end position="39"/>
    </location>
</feature>
<comment type="subcellular location">
    <subcellularLocation>
        <location evidence="1">Membrane</location>
        <topology evidence="1">Multi-pass membrane protein</topology>
    </subcellularLocation>
</comment>
<dbReference type="PANTHER" id="PTHR21290">
    <property type="entry name" value="SPHINGOMYELIN SYNTHETASE"/>
    <property type="match status" value="1"/>
</dbReference>
<protein>
    <recommendedName>
        <fullName evidence="11">Sphingomyelin synthase-like domain-containing protein</fullName>
    </recommendedName>
</protein>
<feature type="transmembrane region" description="Helical" evidence="10">
    <location>
        <begin position="517"/>
        <end position="534"/>
    </location>
</feature>
<evidence type="ECO:0000256" key="10">
    <source>
        <dbReference type="SAM" id="Phobius"/>
    </source>
</evidence>
<reference evidence="12 13" key="1">
    <citation type="submission" date="2024-10" db="EMBL/GenBank/DDBJ databases">
        <title>Updated reference genomes for cyclostephanoid diatoms.</title>
        <authorList>
            <person name="Roberts W.R."/>
            <person name="Alverson A.J."/>
        </authorList>
    </citation>
    <scope>NUCLEOTIDE SEQUENCE [LARGE SCALE GENOMIC DNA]</scope>
    <source>
        <strain evidence="12 13">AJA010-31</strain>
    </source>
</reference>
<feature type="transmembrane region" description="Helical" evidence="10">
    <location>
        <begin position="481"/>
        <end position="505"/>
    </location>
</feature>
<comment type="similarity">
    <text evidence="2">Belongs to the sphingomyelin synthase family.</text>
</comment>
<dbReference type="Pfam" id="PF14360">
    <property type="entry name" value="PAP2_C"/>
    <property type="match status" value="1"/>
</dbReference>
<sequence length="535" mass="58782">MCSPISCSSRLLDLMVARKRAGNITTNMPLESSLPTNELDSNDKQKRPSSSPIGILHKVHVIFSLISSTSFTLSSIVAVLLSPLLEGDEIQPKLLQIALGYLFLLRPLLSTLSVCIESSKEKTHERVISSAFLLAIICNQFPKWASCAVASCTVLVFGLASRQLTQKNTPAHSGKNGVVTSTNRPCQGNQNYLQRKWSRLSLKERAGIATLAVVLSLLLENFLIWVVSATYAPGIYDSPTPLQDNGRLVFESLAIRLFNVEKAWAARRKLQAIRDMLNVQWAIVTALGASFVCLELQVGNATGGSRGRSLAGLALRALMTLATARLIRTVSFVLTVLPSQVPDCYRRHFPMPPDNWKEWLLVGFLPNSRGGCNDLILSGHATVLTTLGCGCTSVANNAKFSVAVWTLVAVDFAIESYQGLHYSVDMWLGCIVTSLLWQLTKRLEVPGDMEKSRINRAVRGRIESQVPLDPQTIALYATPAFLGFVILTFVPEAIVNYFLVGYAIWAGMIMSKWGFTNFSQHILLCLLFVTLGSYL</sequence>
<dbReference type="AlphaFoldDB" id="A0ABD3Q6T1"/>
<comment type="caution">
    <text evidence="12">The sequence shown here is derived from an EMBL/GenBank/DDBJ whole genome shotgun (WGS) entry which is preliminary data.</text>
</comment>
<feature type="region of interest" description="Disordered" evidence="9">
    <location>
        <begin position="27"/>
        <end position="51"/>
    </location>
</feature>
<accession>A0ABD3Q6T1</accession>
<evidence type="ECO:0000256" key="7">
    <source>
        <dbReference type="ARBA" id="ARBA00023098"/>
    </source>
</evidence>
<feature type="transmembrane region" description="Helical" evidence="10">
    <location>
        <begin position="206"/>
        <end position="228"/>
    </location>
</feature>
<evidence type="ECO:0000256" key="6">
    <source>
        <dbReference type="ARBA" id="ARBA00022989"/>
    </source>
</evidence>
<dbReference type="InterPro" id="IPR045221">
    <property type="entry name" value="Sphingomyelin_synth-like"/>
</dbReference>
<dbReference type="InterPro" id="IPR025749">
    <property type="entry name" value="Sphingomyelin_synth-like_dom"/>
</dbReference>
<keyword evidence="4 10" id="KW-0812">Transmembrane</keyword>
<feature type="domain" description="Sphingomyelin synthase-like" evidence="11">
    <location>
        <begin position="371"/>
        <end position="439"/>
    </location>
</feature>
<keyword evidence="8 10" id="KW-0472">Membrane</keyword>
<evidence type="ECO:0000256" key="1">
    <source>
        <dbReference type="ARBA" id="ARBA00004141"/>
    </source>
</evidence>
<keyword evidence="7" id="KW-0443">Lipid metabolism</keyword>
<dbReference type="GO" id="GO:0016740">
    <property type="term" value="F:transferase activity"/>
    <property type="evidence" value="ECO:0007669"/>
    <property type="project" value="UniProtKB-KW"/>
</dbReference>
<evidence type="ECO:0000259" key="11">
    <source>
        <dbReference type="Pfam" id="PF14360"/>
    </source>
</evidence>
<dbReference type="GO" id="GO:0006665">
    <property type="term" value="P:sphingolipid metabolic process"/>
    <property type="evidence" value="ECO:0007669"/>
    <property type="project" value="UniProtKB-KW"/>
</dbReference>
<keyword evidence="13" id="KW-1185">Reference proteome</keyword>
<evidence type="ECO:0000313" key="12">
    <source>
        <dbReference type="EMBL" id="KAL3795712.1"/>
    </source>
</evidence>
<dbReference type="EMBL" id="JALLPJ020000312">
    <property type="protein sequence ID" value="KAL3795712.1"/>
    <property type="molecule type" value="Genomic_DNA"/>
</dbReference>
<keyword evidence="6 10" id="KW-1133">Transmembrane helix</keyword>
<evidence type="ECO:0000313" key="13">
    <source>
        <dbReference type="Proteomes" id="UP001530400"/>
    </source>
</evidence>
<gene>
    <name evidence="12" type="ORF">ACHAWO_004297</name>
</gene>
<dbReference type="GO" id="GO:0016020">
    <property type="term" value="C:membrane"/>
    <property type="evidence" value="ECO:0007669"/>
    <property type="project" value="UniProtKB-SubCell"/>
</dbReference>